<protein>
    <recommendedName>
        <fullName evidence="3">DUF3775 domain-containing protein</fullName>
    </recommendedName>
</protein>
<dbReference type="Pfam" id="PF12616">
    <property type="entry name" value="DUF3775"/>
    <property type="match status" value="1"/>
</dbReference>
<name>A0A7W6DR38_9RHOB</name>
<dbReference type="Proteomes" id="UP000541426">
    <property type="component" value="Unassembled WGS sequence"/>
</dbReference>
<evidence type="ECO:0008006" key="3">
    <source>
        <dbReference type="Google" id="ProtNLM"/>
    </source>
</evidence>
<evidence type="ECO:0000313" key="2">
    <source>
        <dbReference type="Proteomes" id="UP000541426"/>
    </source>
</evidence>
<organism evidence="1 2">
    <name type="scientific">Sagittula marina</name>
    <dbReference type="NCBI Taxonomy" id="943940"/>
    <lineage>
        <taxon>Bacteria</taxon>
        <taxon>Pseudomonadati</taxon>
        <taxon>Pseudomonadota</taxon>
        <taxon>Alphaproteobacteria</taxon>
        <taxon>Rhodobacterales</taxon>
        <taxon>Roseobacteraceae</taxon>
        <taxon>Sagittula</taxon>
    </lineage>
</organism>
<keyword evidence="2" id="KW-1185">Reference proteome</keyword>
<sequence>MDRFNDKISPRQVAAVILMARELDRGEAELRGLIDRMDEEEAAALTAIMWIGRGTFESAEASEAYQTALAEASTPTADYLIGTPHLADNLEAGLEAMGYDVTEEEDGLLNRGT</sequence>
<accession>A0A7W6DR38</accession>
<proteinExistence type="predicted"/>
<comment type="caution">
    <text evidence="1">The sequence shown here is derived from an EMBL/GenBank/DDBJ whole genome shotgun (WGS) entry which is preliminary data.</text>
</comment>
<dbReference type="AlphaFoldDB" id="A0A7W6DR38"/>
<evidence type="ECO:0000313" key="1">
    <source>
        <dbReference type="EMBL" id="MBB3987670.1"/>
    </source>
</evidence>
<gene>
    <name evidence="1" type="ORF">GGQ68_004023</name>
</gene>
<dbReference type="EMBL" id="JACIEJ010000012">
    <property type="protein sequence ID" value="MBB3987670.1"/>
    <property type="molecule type" value="Genomic_DNA"/>
</dbReference>
<reference evidence="1 2" key="1">
    <citation type="submission" date="2020-08" db="EMBL/GenBank/DDBJ databases">
        <title>Genomic Encyclopedia of Type Strains, Phase IV (KMG-IV): sequencing the most valuable type-strain genomes for metagenomic binning, comparative biology and taxonomic classification.</title>
        <authorList>
            <person name="Goeker M."/>
        </authorList>
    </citation>
    <scope>NUCLEOTIDE SEQUENCE [LARGE SCALE GENOMIC DNA]</scope>
    <source>
        <strain evidence="1 2">DSM 102235</strain>
    </source>
</reference>
<dbReference type="RefSeq" id="WP_183968985.1">
    <property type="nucleotide sequence ID" value="NZ_BAABBZ010000056.1"/>
</dbReference>
<dbReference type="InterPro" id="IPR022254">
    <property type="entry name" value="DUF3775"/>
</dbReference>